<protein>
    <recommendedName>
        <fullName evidence="9">Symplekin</fullName>
    </recommendedName>
</protein>
<feature type="compositionally biased region" description="Polar residues" evidence="4">
    <location>
        <begin position="319"/>
        <end position="329"/>
    </location>
</feature>
<feature type="region of interest" description="Disordered" evidence="4">
    <location>
        <begin position="316"/>
        <end position="398"/>
    </location>
</feature>
<dbReference type="InterPro" id="IPR022075">
    <property type="entry name" value="Symplekin_C"/>
</dbReference>
<evidence type="ECO:0000256" key="2">
    <source>
        <dbReference type="ARBA" id="ARBA00022664"/>
    </source>
</evidence>
<evidence type="ECO:0000256" key="3">
    <source>
        <dbReference type="ARBA" id="ARBA00023242"/>
    </source>
</evidence>
<feature type="region of interest" description="Disordered" evidence="4">
    <location>
        <begin position="914"/>
        <end position="936"/>
    </location>
</feature>
<feature type="domain" description="Symplekin C-terminal" evidence="6">
    <location>
        <begin position="1211"/>
        <end position="1342"/>
    </location>
</feature>
<evidence type="ECO:0000313" key="7">
    <source>
        <dbReference type="EMBL" id="KAG0284375.1"/>
    </source>
</evidence>
<feature type="region of interest" description="Disordered" evidence="4">
    <location>
        <begin position="1379"/>
        <end position="1427"/>
    </location>
</feature>
<feature type="compositionally biased region" description="Pro residues" evidence="4">
    <location>
        <begin position="373"/>
        <end position="394"/>
    </location>
</feature>
<sequence>MASQDLQLVLHAHLNHATVAANPQELTKHLQSFTRDWKKEPSLDQFDAALGIMQEAKRSQNNLEMVALWWIGYLQDITLCETIDTFSVDLKDALLKAVEVLAELVRNTSAAVVKRAIQTCASIYPVVFQICCQESAGLAHLWGEYAVRIKQAVLGHLGSPNEGILLAVCKYMQTVTQIQSHSQRNSMAHDSETLSLNKIPSTHPFLNPAVLQHESDALLRQLLSVIQRPMISSTVVTAIINQTSALQRARPQFIPVILGTWTSFIKPSPPAHFTPLQIKFIDKAIRIQLFSISKMQLQPPQLQIVTDTLSSYGVKYNGNPLSRSQQQQLLHPEDDSRRSSKRGRSSNNQDSEDLELKRMKQESDTRGTNTPPMSAPPGPPTLPGPPGPPAPPNIPSGFGQSVLSQINITQLPVHHVVDIIFETLAANHIPHLFHSFLSTLSIMGLKEGNLPMPPPGAGPPPPGLLLQRPPPPMLPPGMMPPPPPGHHFPPPPFGHPPHLGPPGHFPMPGAGPPPPMPEVKQEPRPEVKKELNIAKLALPRIPDNIQVSIKVMPPKRTPTQLPSRPIVVVSDAVTVAALPSRTNEDDDKAVDKDVKMEAKNADSEESRRLLKQETFQVKPFEPTVDRPVVDAIQPPTRKLLELAFERILGSEHLVSVPGVTGRKMLEAAASGSRPEIAESEASKVAEGAVVPFDNDNANEHATKVVTKADWMSIVSRLLTRVFPRNSDEVAASGVQSMKERMVDYICQDFKQRRELALTWLHEEWYYEGMCRRQSRGDMDDREPQYLWCLYKILDGITSGADYDAKDRGLTRFLLEVPELPDGAVDMIQKYCDDPLRAQQGIVCLRDVVNLRPPSRARALELLLSYTTYPEKLQRSMAIVMAKKWYLEHSTVGPQVEEFALAQLDALKDYPVPKRGADAPVSSQEGPSAAMEGVVRTSPEISRRGSADASVKTEVKDEPMDNLDLLRSPIVASGNSGLEGGLSGEAFEQALTVAHDDIARLLELYFSLCAKNHSLLSVLLSQYTAFDPFVQRVVRQTIHPLIKSIKSDSTKLLALIRDFPLGAEMLVLRIIFILTDGVRPSPGLVSAVQAAVIQHDLNARFLVPIISGLNKEEVLASLPRIVSLLKGTERERRTVTEVFLKLLSGSAANTAAAVGPGSANSNSNSGPGAPGSNGQQNGVSAVQGGSSGNLVRRDSSAGAGSAAQTGGVNIQARGPVLSPSELLIQLHVMEDVVGWKAACEAMDICFHHPEIYKSEIIAVVLQQLLDMPTIPSLFMRTVIQAITLYKNLVGFVNSMILARMIQKNVWSRPVLWKGFVRCAKMMQPTSASVIASLPRQQLKEVLAMEPSLKESVDSYQKAKSSGRRVGGGAAKQLNVHNVASLPVPAPGSGSGSGSGHDVSRGGAAGEDGEGSYTRGSEVEERIPVAGDS</sequence>
<dbReference type="InterPro" id="IPR021850">
    <property type="entry name" value="Symplekin/Pta1"/>
</dbReference>
<evidence type="ECO:0000259" key="6">
    <source>
        <dbReference type="Pfam" id="PF12295"/>
    </source>
</evidence>
<feature type="region of interest" description="Disordered" evidence="4">
    <location>
        <begin position="1152"/>
        <end position="1203"/>
    </location>
</feature>
<dbReference type="Pfam" id="PF12295">
    <property type="entry name" value="Symplekin_C"/>
    <property type="match status" value="2"/>
</dbReference>
<evidence type="ECO:0000256" key="1">
    <source>
        <dbReference type="ARBA" id="ARBA00004123"/>
    </source>
</evidence>
<dbReference type="InterPro" id="IPR011989">
    <property type="entry name" value="ARM-like"/>
</dbReference>
<dbReference type="Proteomes" id="UP001194696">
    <property type="component" value="Unassembled WGS sequence"/>
</dbReference>
<feature type="domain" description="Symplekin/Pta1 N-terminal" evidence="5">
    <location>
        <begin position="110"/>
        <end position="303"/>
    </location>
</feature>
<feature type="compositionally biased region" description="Pro residues" evidence="4">
    <location>
        <begin position="472"/>
        <end position="517"/>
    </location>
</feature>
<evidence type="ECO:0000256" key="4">
    <source>
        <dbReference type="SAM" id="MobiDB-lite"/>
    </source>
</evidence>
<dbReference type="Pfam" id="PF11935">
    <property type="entry name" value="SYMPK_PTA1_N"/>
    <property type="match status" value="1"/>
</dbReference>
<accession>A0ABQ7JT09</accession>
<proteinExistence type="predicted"/>
<comment type="subcellular location">
    <subcellularLocation>
        <location evidence="1">Nucleus</location>
    </subcellularLocation>
</comment>
<feature type="region of interest" description="Disordered" evidence="4">
    <location>
        <begin position="472"/>
        <end position="524"/>
    </location>
</feature>
<dbReference type="EMBL" id="JAAAIM010000779">
    <property type="protein sequence ID" value="KAG0284375.1"/>
    <property type="molecule type" value="Genomic_DNA"/>
</dbReference>
<keyword evidence="3" id="KW-0539">Nucleus</keyword>
<feature type="domain" description="Symplekin C-terminal" evidence="6">
    <location>
        <begin position="1097"/>
        <end position="1146"/>
    </location>
</feature>
<keyword evidence="2" id="KW-0507">mRNA processing</keyword>
<organism evidence="7 8">
    <name type="scientific">Linnemannia gamsii</name>
    <dbReference type="NCBI Taxonomy" id="64522"/>
    <lineage>
        <taxon>Eukaryota</taxon>
        <taxon>Fungi</taxon>
        <taxon>Fungi incertae sedis</taxon>
        <taxon>Mucoromycota</taxon>
        <taxon>Mortierellomycotina</taxon>
        <taxon>Mortierellomycetes</taxon>
        <taxon>Mortierellales</taxon>
        <taxon>Mortierellaceae</taxon>
        <taxon>Linnemannia</taxon>
    </lineage>
</organism>
<name>A0ABQ7JT09_9FUNG</name>
<dbReference type="PANTHER" id="PTHR15245">
    <property type="entry name" value="SYMPLEKIN-RELATED"/>
    <property type="match status" value="1"/>
</dbReference>
<keyword evidence="8" id="KW-1185">Reference proteome</keyword>
<reference evidence="7 8" key="1">
    <citation type="journal article" date="2020" name="Fungal Divers.">
        <title>Resolving the Mortierellaceae phylogeny through synthesis of multi-gene phylogenetics and phylogenomics.</title>
        <authorList>
            <person name="Vandepol N."/>
            <person name="Liber J."/>
            <person name="Desiro A."/>
            <person name="Na H."/>
            <person name="Kennedy M."/>
            <person name="Barry K."/>
            <person name="Grigoriev I.V."/>
            <person name="Miller A.N."/>
            <person name="O'Donnell K."/>
            <person name="Stajich J.E."/>
            <person name="Bonito G."/>
        </authorList>
    </citation>
    <scope>NUCLEOTIDE SEQUENCE [LARGE SCALE GENOMIC DNA]</scope>
    <source>
        <strain evidence="7 8">AD045</strain>
    </source>
</reference>
<comment type="caution">
    <text evidence="7">The sequence shown here is derived from an EMBL/GenBank/DDBJ whole genome shotgun (WGS) entry which is preliminary data.</text>
</comment>
<feature type="compositionally biased region" description="Basic and acidic residues" evidence="4">
    <location>
        <begin position="354"/>
        <end position="365"/>
    </location>
</feature>
<evidence type="ECO:0008006" key="9">
    <source>
        <dbReference type="Google" id="ProtNLM"/>
    </source>
</evidence>
<dbReference type="InterPro" id="IPR032460">
    <property type="entry name" value="Symplekin/Pta1_N"/>
</dbReference>
<evidence type="ECO:0000259" key="5">
    <source>
        <dbReference type="Pfam" id="PF11935"/>
    </source>
</evidence>
<dbReference type="PANTHER" id="PTHR15245:SF20">
    <property type="entry name" value="SYMPLEKIN"/>
    <property type="match status" value="1"/>
</dbReference>
<feature type="compositionally biased region" description="Low complexity" evidence="4">
    <location>
        <begin position="1152"/>
        <end position="1177"/>
    </location>
</feature>
<dbReference type="Gene3D" id="1.25.10.10">
    <property type="entry name" value="Leucine-rich Repeat Variant"/>
    <property type="match status" value="1"/>
</dbReference>
<gene>
    <name evidence="7" type="ORF">BGZ96_011236</name>
</gene>
<evidence type="ECO:0000313" key="8">
    <source>
        <dbReference type="Proteomes" id="UP001194696"/>
    </source>
</evidence>